<dbReference type="Proteomes" id="UP001549104">
    <property type="component" value="Unassembled WGS sequence"/>
</dbReference>
<keyword evidence="2" id="KW-0472">Membrane</keyword>
<protein>
    <submittedName>
        <fullName evidence="3">Uncharacterized protein</fullName>
    </submittedName>
</protein>
<keyword evidence="4" id="KW-1185">Reference proteome</keyword>
<keyword evidence="2" id="KW-1133">Transmembrane helix</keyword>
<evidence type="ECO:0000313" key="4">
    <source>
        <dbReference type="Proteomes" id="UP001549104"/>
    </source>
</evidence>
<keyword evidence="2" id="KW-0812">Transmembrane</keyword>
<evidence type="ECO:0000313" key="3">
    <source>
        <dbReference type="EMBL" id="MET3655488.1"/>
    </source>
</evidence>
<name>A0ABV2K623_SPOPS</name>
<feature type="transmembrane region" description="Helical" evidence="2">
    <location>
        <begin position="7"/>
        <end position="27"/>
    </location>
</feature>
<evidence type="ECO:0000256" key="1">
    <source>
        <dbReference type="SAM" id="MobiDB-lite"/>
    </source>
</evidence>
<accession>A0ABV2K623</accession>
<feature type="compositionally biased region" description="Low complexity" evidence="1">
    <location>
        <begin position="77"/>
        <end position="99"/>
    </location>
</feature>
<sequence length="243" mass="26017">MKKKLKIFLLILLIVLLATAGTLLYFFKFKEYDVADEEVAKIIEDPYTIEMPDGTTITVDANGEVVESVEPTIPPVTEGTSSEGTSTDGSEVKGTSTDGSKGGGTSSGDKSSSSTTGESNTTETTPKPTVSTIKQKYVPTLENLQSQADSKLNTLVGHAKKEYSDKKASGESISYGYFYNKYVGAANGLEARTDAVFAGVIKGVEKDLVANGYDKSYAQNLIDDYNAKKKARKDSLLNKAMGL</sequence>
<dbReference type="RefSeq" id="WP_354312081.1">
    <property type="nucleotide sequence ID" value="NZ_JBEPME010000001.1"/>
</dbReference>
<feature type="region of interest" description="Disordered" evidence="1">
    <location>
        <begin position="68"/>
        <end position="133"/>
    </location>
</feature>
<dbReference type="EMBL" id="JBEPME010000001">
    <property type="protein sequence ID" value="MET3655488.1"/>
    <property type="molecule type" value="Genomic_DNA"/>
</dbReference>
<proteinExistence type="predicted"/>
<comment type="caution">
    <text evidence="3">The sequence shown here is derived from an EMBL/GenBank/DDBJ whole genome shotgun (WGS) entry which is preliminary data.</text>
</comment>
<organism evidence="3 4">
    <name type="scientific">Sporosarcina psychrophila</name>
    <name type="common">Bacillus psychrophilus</name>
    <dbReference type="NCBI Taxonomy" id="1476"/>
    <lineage>
        <taxon>Bacteria</taxon>
        <taxon>Bacillati</taxon>
        <taxon>Bacillota</taxon>
        <taxon>Bacilli</taxon>
        <taxon>Bacillales</taxon>
        <taxon>Caryophanaceae</taxon>
        <taxon>Sporosarcina</taxon>
    </lineage>
</organism>
<evidence type="ECO:0000256" key="2">
    <source>
        <dbReference type="SAM" id="Phobius"/>
    </source>
</evidence>
<gene>
    <name evidence="3" type="ORF">ABIC55_000572</name>
</gene>
<feature type="compositionally biased region" description="Low complexity" evidence="1">
    <location>
        <begin position="107"/>
        <end position="132"/>
    </location>
</feature>
<reference evidence="3 4" key="1">
    <citation type="submission" date="2024-06" db="EMBL/GenBank/DDBJ databases">
        <title>Sorghum-associated microbial communities from plants grown in Nebraska, USA.</title>
        <authorList>
            <person name="Schachtman D."/>
        </authorList>
    </citation>
    <scope>NUCLEOTIDE SEQUENCE [LARGE SCALE GENOMIC DNA]</scope>
    <source>
        <strain evidence="3 4">1288</strain>
    </source>
</reference>